<comment type="caution">
    <text evidence="4">The sequence shown here is derived from an EMBL/GenBank/DDBJ whole genome shotgun (WGS) entry which is preliminary data.</text>
</comment>
<evidence type="ECO:0000256" key="1">
    <source>
        <dbReference type="ARBA" id="ARBA00023125"/>
    </source>
</evidence>
<dbReference type="InterPro" id="IPR009057">
    <property type="entry name" value="Homeodomain-like_sf"/>
</dbReference>
<name>A0ABM9A3D8_9VIBR</name>
<dbReference type="SUPFAM" id="SSF46689">
    <property type="entry name" value="Homeodomain-like"/>
    <property type="match status" value="1"/>
</dbReference>
<dbReference type="Proteomes" id="UP000838748">
    <property type="component" value="Unassembled WGS sequence"/>
</dbReference>
<feature type="DNA-binding region" description="H-T-H motif" evidence="2">
    <location>
        <begin position="41"/>
        <end position="60"/>
    </location>
</feature>
<dbReference type="Gene3D" id="1.10.357.10">
    <property type="entry name" value="Tetracycline Repressor, domain 2"/>
    <property type="match status" value="1"/>
</dbReference>
<accession>A0ABM9A3D8</accession>
<keyword evidence="1 2" id="KW-0238">DNA-binding</keyword>
<sequence>MSLEKRRVGRPSAKDNNIDIKAKLLECACHLFATMPYEKVSIRLVSLKAGVSSSLIRYYFGDKEGLLEEVVQSVVFPIYSRVHSLAENTTYDSFIELFEGLYAELTKGSYLPKIVFQFMVMPPSDSKRQLVERIIAECSKPLQDVIFEQLVENKILRPDVDPSLCRLSWLSLMMFPFIVPPALMKLHDMELTDEFLDRFFRHNMNLMMHGFIQAPVHIDNECE</sequence>
<organism evidence="4 5">
    <name type="scientific">Vibrio marisflavi CECT 7928</name>
    <dbReference type="NCBI Taxonomy" id="634439"/>
    <lineage>
        <taxon>Bacteria</taxon>
        <taxon>Pseudomonadati</taxon>
        <taxon>Pseudomonadota</taxon>
        <taxon>Gammaproteobacteria</taxon>
        <taxon>Vibrionales</taxon>
        <taxon>Vibrionaceae</taxon>
        <taxon>Vibrio</taxon>
    </lineage>
</organism>
<evidence type="ECO:0000313" key="4">
    <source>
        <dbReference type="EMBL" id="CAH0539117.1"/>
    </source>
</evidence>
<protein>
    <recommendedName>
        <fullName evidence="3">HTH tetR-type domain-containing protein</fullName>
    </recommendedName>
</protein>
<dbReference type="EMBL" id="CAKLDM010000002">
    <property type="protein sequence ID" value="CAH0539117.1"/>
    <property type="molecule type" value="Genomic_DNA"/>
</dbReference>
<proteinExistence type="predicted"/>
<reference evidence="4" key="1">
    <citation type="submission" date="2021-11" db="EMBL/GenBank/DDBJ databases">
        <authorList>
            <person name="Rodrigo-Torres L."/>
            <person name="Arahal R. D."/>
            <person name="Lucena T."/>
        </authorList>
    </citation>
    <scope>NUCLEOTIDE SEQUENCE</scope>
    <source>
        <strain evidence="4">CECT 7928</strain>
    </source>
</reference>
<dbReference type="Pfam" id="PF00440">
    <property type="entry name" value="TetR_N"/>
    <property type="match status" value="1"/>
</dbReference>
<evidence type="ECO:0000313" key="5">
    <source>
        <dbReference type="Proteomes" id="UP000838748"/>
    </source>
</evidence>
<dbReference type="RefSeq" id="WP_237361239.1">
    <property type="nucleotide sequence ID" value="NZ_CAKLDM010000002.1"/>
</dbReference>
<evidence type="ECO:0000256" key="2">
    <source>
        <dbReference type="PROSITE-ProRule" id="PRU00335"/>
    </source>
</evidence>
<keyword evidence="5" id="KW-1185">Reference proteome</keyword>
<feature type="domain" description="HTH tetR-type" evidence="3">
    <location>
        <begin position="18"/>
        <end position="78"/>
    </location>
</feature>
<evidence type="ECO:0000259" key="3">
    <source>
        <dbReference type="PROSITE" id="PS50977"/>
    </source>
</evidence>
<dbReference type="InterPro" id="IPR001647">
    <property type="entry name" value="HTH_TetR"/>
</dbReference>
<gene>
    <name evidence="4" type="ORF">VMF7928_01915</name>
</gene>
<dbReference type="PROSITE" id="PS50977">
    <property type="entry name" value="HTH_TETR_2"/>
    <property type="match status" value="1"/>
</dbReference>